<accession>A0AAC9KDS4</accession>
<organism evidence="2 3">
    <name type="scientific">Granulibacter bethesdensis</name>
    <dbReference type="NCBI Taxonomy" id="364410"/>
    <lineage>
        <taxon>Bacteria</taxon>
        <taxon>Pseudomonadati</taxon>
        <taxon>Pseudomonadota</taxon>
        <taxon>Alphaproteobacteria</taxon>
        <taxon>Acetobacterales</taxon>
        <taxon>Acetobacteraceae</taxon>
        <taxon>Granulibacter</taxon>
    </lineage>
</organism>
<feature type="compositionally biased region" description="Low complexity" evidence="1">
    <location>
        <begin position="58"/>
        <end position="68"/>
    </location>
</feature>
<name>A0AAC9KDS4_9PROT</name>
<dbReference type="Proteomes" id="UP000182373">
    <property type="component" value="Chromosome"/>
</dbReference>
<evidence type="ECO:0000256" key="1">
    <source>
        <dbReference type="SAM" id="MobiDB-lite"/>
    </source>
</evidence>
<gene>
    <name evidence="2" type="ORF">GbCGDNIH9_2262</name>
</gene>
<feature type="region of interest" description="Disordered" evidence="1">
    <location>
        <begin position="47"/>
        <end position="81"/>
    </location>
</feature>
<protein>
    <recommendedName>
        <fullName evidence="4">GcrA cell cycle regulator</fullName>
    </recommendedName>
</protein>
<evidence type="ECO:0000313" key="2">
    <source>
        <dbReference type="EMBL" id="APH55588.1"/>
    </source>
</evidence>
<evidence type="ECO:0000313" key="3">
    <source>
        <dbReference type="Proteomes" id="UP000182373"/>
    </source>
</evidence>
<dbReference type="Gene3D" id="1.10.10.60">
    <property type="entry name" value="Homeodomain-like"/>
    <property type="match status" value="1"/>
</dbReference>
<dbReference type="Pfam" id="PF07750">
    <property type="entry name" value="GcrA"/>
    <property type="match status" value="2"/>
</dbReference>
<dbReference type="InterPro" id="IPR011681">
    <property type="entry name" value="GcrA"/>
</dbReference>
<dbReference type="EMBL" id="CP018191">
    <property type="protein sequence ID" value="APH55588.1"/>
    <property type="molecule type" value="Genomic_DNA"/>
</dbReference>
<evidence type="ECO:0008006" key="4">
    <source>
        <dbReference type="Google" id="ProtNLM"/>
    </source>
</evidence>
<proteinExistence type="predicted"/>
<dbReference type="RefSeq" id="WP_072573320.1">
    <property type="nucleotide sequence ID" value="NZ_CP018191.1"/>
</dbReference>
<dbReference type="AlphaFoldDB" id="A0AAC9KDS4"/>
<sequence length="241" mass="24791">MEWSDEAITLLRAFWDEGLSTAEIGRRMGISKNAVVGKAHRLNLAARPSPIRRDGVASRPSPGSRRSSTVTLPSMADPSLGHEPAAVPALAVQEKTVAVVADEPVIAIDAASGPVEPASAPVSAAPAEEVREPAEGSVPVVAAGSVAREDKVLPSVQPAAVAASSTPSAPALRPAPRAVSKVAAPAFPAGGRLVSCCWPIGEPGTKEFRFCDAPAMAGKPYCAEHAALAYVKVRDRRDDAA</sequence>
<reference evidence="3" key="1">
    <citation type="submission" date="2016-11" db="EMBL/GenBank/DDBJ databases">
        <title>Comparative genomic and phenotypic analysis of Granulibacter bethesdensis clinical isolates from patients with chronic granulomatous disease.</title>
        <authorList>
            <person name="Zarember K.A."/>
            <person name="Porcella S.F."/>
            <person name="Chu J."/>
            <person name="Ding L."/>
            <person name="Dahlstrom E."/>
            <person name="Barbian K."/>
            <person name="Martens C."/>
            <person name="Sykora L."/>
            <person name="Kramer S."/>
            <person name="Pettinato A.M."/>
            <person name="Hong H."/>
            <person name="Wald G."/>
            <person name="Berg L.J."/>
            <person name="Rogge L.S."/>
            <person name="Greenberg D.E."/>
            <person name="Falcone E.L."/>
            <person name="Neves J.F."/>
            <person name="Simoes M.J."/>
            <person name="Casal M."/>
            <person name="Rodriguez-Lopez F.C."/>
            <person name="Zelazny A."/>
            <person name="Gallin J.I."/>
            <person name="Holland S.M."/>
        </authorList>
    </citation>
    <scope>NUCLEOTIDE SEQUENCE [LARGE SCALE GENOMIC DNA]</scope>
    <source>
        <strain evidence="3">NIH9.1</strain>
    </source>
</reference>